<evidence type="ECO:0000256" key="3">
    <source>
        <dbReference type="ARBA" id="ARBA00012513"/>
    </source>
</evidence>
<feature type="binding site" evidence="13">
    <location>
        <position position="33"/>
    </location>
    <ligand>
        <name>ATP</name>
        <dbReference type="ChEBI" id="CHEBI:30616"/>
    </ligand>
</feature>
<dbReference type="RefSeq" id="XP_004399553.1">
    <property type="nucleotide sequence ID" value="XM_004399496.1"/>
</dbReference>
<evidence type="ECO:0000256" key="12">
    <source>
        <dbReference type="ARBA" id="ARBA00048679"/>
    </source>
</evidence>
<dbReference type="GO" id="GO:0004674">
    <property type="term" value="F:protein serine/threonine kinase activity"/>
    <property type="evidence" value="ECO:0007669"/>
    <property type="project" value="UniProtKB-KW"/>
</dbReference>
<feature type="coiled-coil region" evidence="14">
    <location>
        <begin position="373"/>
        <end position="416"/>
    </location>
</feature>
<organism evidence="17 18">
    <name type="scientific">Odobenus rosmarus divergens</name>
    <name type="common">Pacific walrus</name>
    <dbReference type="NCBI Taxonomy" id="9708"/>
    <lineage>
        <taxon>Eukaryota</taxon>
        <taxon>Metazoa</taxon>
        <taxon>Chordata</taxon>
        <taxon>Craniata</taxon>
        <taxon>Vertebrata</taxon>
        <taxon>Euteleostomi</taxon>
        <taxon>Mammalia</taxon>
        <taxon>Eutheria</taxon>
        <taxon>Laurasiatheria</taxon>
        <taxon>Carnivora</taxon>
        <taxon>Caniformia</taxon>
        <taxon>Pinnipedia</taxon>
        <taxon>Odobenidae</taxon>
        <taxon>Odobenus</taxon>
    </lineage>
</organism>
<feature type="region of interest" description="Disordered" evidence="15">
    <location>
        <begin position="597"/>
        <end position="657"/>
    </location>
</feature>
<reference evidence="18" key="1">
    <citation type="submission" date="2025-08" db="UniProtKB">
        <authorList>
            <consortium name="RefSeq"/>
        </authorList>
    </citation>
    <scope>IDENTIFICATION</scope>
</reference>
<dbReference type="Proteomes" id="UP000245340">
    <property type="component" value="Unplaced"/>
</dbReference>
<keyword evidence="5" id="KW-0808">Transferase</keyword>
<comment type="catalytic activity">
    <reaction evidence="11">
        <text>L-threonyl-[protein] + ATP = O-phospho-L-threonyl-[protein] + ADP + H(+)</text>
        <dbReference type="Rhea" id="RHEA:46608"/>
        <dbReference type="Rhea" id="RHEA-COMP:11060"/>
        <dbReference type="Rhea" id="RHEA-COMP:11605"/>
        <dbReference type="ChEBI" id="CHEBI:15378"/>
        <dbReference type="ChEBI" id="CHEBI:30013"/>
        <dbReference type="ChEBI" id="CHEBI:30616"/>
        <dbReference type="ChEBI" id="CHEBI:61977"/>
        <dbReference type="ChEBI" id="CHEBI:456216"/>
        <dbReference type="EC" id="2.7.11.1"/>
    </reaction>
</comment>
<dbReference type="InterPro" id="IPR051131">
    <property type="entry name" value="NEK_Ser/Thr_kinase_NIMA"/>
</dbReference>
<feature type="domain" description="Protein kinase" evidence="16">
    <location>
        <begin position="4"/>
        <end position="259"/>
    </location>
</feature>
<keyword evidence="17" id="KW-1185">Reference proteome</keyword>
<evidence type="ECO:0000313" key="18">
    <source>
        <dbReference type="RefSeq" id="XP_004399553.1"/>
    </source>
</evidence>
<sequence>MDNYDVIKAIGEGAFGKAFLAKGKSDSKHCVIKEIDFAKMPIQEKEASKKEVILLAQMKHPNIVTFFSSFQENNRLFIVMEYCDGGDLMRRIHRQRGVLFSEDQILSWFVQISLGLKYIHDRKILHRDIKAQNIFLSKNGMVAKLGDFGIARVLNNSMELARTCVGTPYYLSPEICQNKPYNNKTDIWSLGCVLYELCTLKHPFEGNNLHQLVLRICQAHFAPISPRFSRDLQALISQLFEVSPRDRPSINSILKRPFLENLIAKYLTPEIKMVERPKLAAVHGHYDYYYAQLDVLRKRAHEPTYHCVPQKDSGVEKNYNQKESHSPSPDQWPAEYLQRKFEAQQYKLKVEKQLGLRPSSAEPNHNWRQKLRSNREESRFQELQIRRNEMKEQEYWKQLEEIRQQYHNDMKEIRKKMGSELERGVKFEISLNQCISDENTLQEEEATDVQNKTLTFEHGMKLKEYKCVKEYEDYTDKAFEELCCPEAEWFIQDTGASAESRRQWDAPAAQTVLEKMTAGDITSTCTTVPEGGQGMVTEGIPENRRRWQHEVPGALMSALAAARLTSSSFSAHEGELVGTLEQWLPKEDEGNMEMASGIEVDEEQPRSDDDDTNFEESEDELRNEVVESLEKLPTSKEEEKREEAPGFTKGAEKFGGEGIGTQKYAELNEGLENISTRANDKVCIADENRETSTTHQNIQV</sequence>
<evidence type="ECO:0000256" key="4">
    <source>
        <dbReference type="ARBA" id="ARBA00022527"/>
    </source>
</evidence>
<dbReference type="PANTHER" id="PTHR44899">
    <property type="entry name" value="CAMK FAMILY PROTEIN KINASE"/>
    <property type="match status" value="1"/>
</dbReference>
<feature type="region of interest" description="Disordered" evidence="15">
    <location>
        <begin position="307"/>
        <end position="332"/>
    </location>
</feature>
<dbReference type="PANTHER" id="PTHR44899:SF1">
    <property type="entry name" value="SERINE_THREONINE-PROTEIN KINASE NEK5"/>
    <property type="match status" value="1"/>
</dbReference>
<dbReference type="PROSITE" id="PS00108">
    <property type="entry name" value="PROTEIN_KINASE_ST"/>
    <property type="match status" value="1"/>
</dbReference>
<dbReference type="GO" id="GO:0046872">
    <property type="term" value="F:metal ion binding"/>
    <property type="evidence" value="ECO:0007669"/>
    <property type="project" value="UniProtKB-KW"/>
</dbReference>
<keyword evidence="9 13" id="KW-0067">ATP-binding</keyword>
<keyword evidence="7 13" id="KW-0547">Nucleotide-binding</keyword>
<keyword evidence="4" id="KW-0723">Serine/threonine-protein kinase</keyword>
<dbReference type="SUPFAM" id="SSF56112">
    <property type="entry name" value="Protein kinase-like (PK-like)"/>
    <property type="match status" value="1"/>
</dbReference>
<dbReference type="PROSITE" id="PS00107">
    <property type="entry name" value="PROTEIN_KINASE_ATP"/>
    <property type="match status" value="1"/>
</dbReference>
<dbReference type="Pfam" id="PF00069">
    <property type="entry name" value="Pkinase"/>
    <property type="match status" value="1"/>
</dbReference>
<feature type="compositionally biased region" description="Acidic residues" evidence="15">
    <location>
        <begin position="608"/>
        <end position="619"/>
    </location>
</feature>
<protein>
    <recommendedName>
        <fullName evidence="3">non-specific serine/threonine protein kinase</fullName>
        <ecNumber evidence="3">2.7.11.1</ecNumber>
    </recommendedName>
</protein>
<evidence type="ECO:0000256" key="2">
    <source>
        <dbReference type="ARBA" id="ARBA00010886"/>
    </source>
</evidence>
<feature type="compositionally biased region" description="Basic and acidic residues" evidence="15">
    <location>
        <begin position="620"/>
        <end position="655"/>
    </location>
</feature>
<comment type="cofactor">
    <cofactor evidence="1">
        <name>Mg(2+)</name>
        <dbReference type="ChEBI" id="CHEBI:18420"/>
    </cofactor>
</comment>
<evidence type="ECO:0000256" key="15">
    <source>
        <dbReference type="SAM" id="MobiDB-lite"/>
    </source>
</evidence>
<feature type="compositionally biased region" description="Basic and acidic residues" evidence="15">
    <location>
        <begin position="313"/>
        <end position="325"/>
    </location>
</feature>
<evidence type="ECO:0000259" key="16">
    <source>
        <dbReference type="PROSITE" id="PS50011"/>
    </source>
</evidence>
<dbReference type="SMART" id="SM00220">
    <property type="entry name" value="S_TKc"/>
    <property type="match status" value="1"/>
</dbReference>
<evidence type="ECO:0000256" key="13">
    <source>
        <dbReference type="PROSITE-ProRule" id="PRU10141"/>
    </source>
</evidence>
<dbReference type="AlphaFoldDB" id="A0A9B0GHV4"/>
<evidence type="ECO:0000256" key="14">
    <source>
        <dbReference type="SAM" id="Coils"/>
    </source>
</evidence>
<keyword evidence="6" id="KW-0479">Metal-binding</keyword>
<comment type="similarity">
    <text evidence="2">Belongs to the protein kinase superfamily. NEK Ser/Thr protein kinase family. NIMA subfamily.</text>
</comment>
<dbReference type="PROSITE" id="PS50011">
    <property type="entry name" value="PROTEIN_KINASE_DOM"/>
    <property type="match status" value="1"/>
</dbReference>
<dbReference type="FunFam" id="1.10.510.10:FF:000172">
    <property type="entry name" value="serine/threonine-protein kinase Nek1 isoform X1"/>
    <property type="match status" value="1"/>
</dbReference>
<dbReference type="FunFam" id="3.30.200.20:FF:000097">
    <property type="entry name" value="Probable serine/threonine-protein kinase nek1"/>
    <property type="match status" value="1"/>
</dbReference>
<evidence type="ECO:0000256" key="10">
    <source>
        <dbReference type="ARBA" id="ARBA00022842"/>
    </source>
</evidence>
<dbReference type="EC" id="2.7.11.1" evidence="3"/>
<proteinExistence type="inferred from homology"/>
<dbReference type="GO" id="GO:0005524">
    <property type="term" value="F:ATP binding"/>
    <property type="evidence" value="ECO:0007669"/>
    <property type="project" value="UniProtKB-UniRule"/>
</dbReference>
<evidence type="ECO:0000256" key="1">
    <source>
        <dbReference type="ARBA" id="ARBA00001946"/>
    </source>
</evidence>
<evidence type="ECO:0000256" key="7">
    <source>
        <dbReference type="ARBA" id="ARBA00022741"/>
    </source>
</evidence>
<evidence type="ECO:0000256" key="5">
    <source>
        <dbReference type="ARBA" id="ARBA00022679"/>
    </source>
</evidence>
<comment type="catalytic activity">
    <reaction evidence="12">
        <text>L-seryl-[protein] + ATP = O-phospho-L-seryl-[protein] + ADP + H(+)</text>
        <dbReference type="Rhea" id="RHEA:17989"/>
        <dbReference type="Rhea" id="RHEA-COMP:9863"/>
        <dbReference type="Rhea" id="RHEA-COMP:11604"/>
        <dbReference type="ChEBI" id="CHEBI:15378"/>
        <dbReference type="ChEBI" id="CHEBI:29999"/>
        <dbReference type="ChEBI" id="CHEBI:30616"/>
        <dbReference type="ChEBI" id="CHEBI:83421"/>
        <dbReference type="ChEBI" id="CHEBI:456216"/>
        <dbReference type="EC" id="2.7.11.1"/>
    </reaction>
</comment>
<keyword evidence="14" id="KW-0175">Coiled coil</keyword>
<dbReference type="InterPro" id="IPR011009">
    <property type="entry name" value="Kinase-like_dom_sf"/>
</dbReference>
<keyword evidence="10" id="KW-0460">Magnesium</keyword>
<dbReference type="Gene3D" id="1.10.510.10">
    <property type="entry name" value="Transferase(Phosphotransferase) domain 1"/>
    <property type="match status" value="1"/>
</dbReference>
<accession>A0A9B0GHV4</accession>
<keyword evidence="8 18" id="KW-0418">Kinase</keyword>
<feature type="region of interest" description="Disordered" evidence="15">
    <location>
        <begin position="354"/>
        <end position="373"/>
    </location>
</feature>
<dbReference type="CDD" id="cd08225">
    <property type="entry name" value="STKc_Nek5"/>
    <property type="match status" value="1"/>
</dbReference>
<evidence type="ECO:0000256" key="9">
    <source>
        <dbReference type="ARBA" id="ARBA00022840"/>
    </source>
</evidence>
<dbReference type="InterPro" id="IPR000719">
    <property type="entry name" value="Prot_kinase_dom"/>
</dbReference>
<evidence type="ECO:0000256" key="8">
    <source>
        <dbReference type="ARBA" id="ARBA00022777"/>
    </source>
</evidence>
<dbReference type="InterPro" id="IPR008271">
    <property type="entry name" value="Ser/Thr_kinase_AS"/>
</dbReference>
<gene>
    <name evidence="18" type="primary">NEK5</name>
</gene>
<dbReference type="InterPro" id="IPR017441">
    <property type="entry name" value="Protein_kinase_ATP_BS"/>
</dbReference>
<evidence type="ECO:0000256" key="6">
    <source>
        <dbReference type="ARBA" id="ARBA00022723"/>
    </source>
</evidence>
<evidence type="ECO:0000313" key="17">
    <source>
        <dbReference type="Proteomes" id="UP000245340"/>
    </source>
</evidence>
<dbReference type="Gene3D" id="3.30.200.20">
    <property type="entry name" value="Phosphorylase Kinase, domain 1"/>
    <property type="match status" value="1"/>
</dbReference>
<evidence type="ECO:0000256" key="11">
    <source>
        <dbReference type="ARBA" id="ARBA00047899"/>
    </source>
</evidence>
<name>A0A9B0GHV4_ODORO</name>